<dbReference type="AlphaFoldDB" id="A0A398CSB7"/>
<protein>
    <recommendedName>
        <fullName evidence="5">MFS transporter</fullName>
    </recommendedName>
</protein>
<feature type="transmembrane region" description="Helical" evidence="2">
    <location>
        <begin position="105"/>
        <end position="129"/>
    </location>
</feature>
<keyword evidence="2" id="KW-0472">Membrane</keyword>
<keyword evidence="2" id="KW-0812">Transmembrane</keyword>
<comment type="caution">
    <text evidence="3">The sequence shown here is derived from an EMBL/GenBank/DDBJ whole genome shotgun (WGS) entry which is preliminary data.</text>
</comment>
<evidence type="ECO:0000313" key="4">
    <source>
        <dbReference type="Proteomes" id="UP000266340"/>
    </source>
</evidence>
<dbReference type="SUPFAM" id="SSF103473">
    <property type="entry name" value="MFS general substrate transporter"/>
    <property type="match status" value="1"/>
</dbReference>
<feature type="region of interest" description="Disordered" evidence="1">
    <location>
        <begin position="200"/>
        <end position="232"/>
    </location>
</feature>
<gene>
    <name evidence="3" type="ORF">D3H35_18685</name>
</gene>
<dbReference type="RefSeq" id="WP_119150725.1">
    <property type="nucleotide sequence ID" value="NZ_QXJM01000039.1"/>
</dbReference>
<evidence type="ECO:0000256" key="2">
    <source>
        <dbReference type="SAM" id="Phobius"/>
    </source>
</evidence>
<feature type="transmembrane region" description="Helical" evidence="2">
    <location>
        <begin position="49"/>
        <end position="68"/>
    </location>
</feature>
<sequence length="232" mass="25096">MKQWLSRWNSGESGKVALLFVYLFCVASASTVGRTAADALFLSHFDSGLLSKMYLPQSAALILVGYLFQKFSHRIRIDKLIIGLIPMVTLLVLASRIGVGLEFRWVIPVMYVAYDVFNFLMIVCFWQLASAVLDQRKAKKTIGLVGSGGITGGIVSGFGLKLIVPLVGTANLIYFYAGLQISALVMVLLLTRISDLSAEGAASPGKSAERPLPKQASGSPEPNRGYSPTFLT</sequence>
<evidence type="ECO:0000256" key="1">
    <source>
        <dbReference type="SAM" id="MobiDB-lite"/>
    </source>
</evidence>
<accession>A0A398CSB7</accession>
<name>A0A398CSB7_9BACL</name>
<dbReference type="InterPro" id="IPR036259">
    <property type="entry name" value="MFS_trans_sf"/>
</dbReference>
<feature type="transmembrane region" description="Helical" evidence="2">
    <location>
        <begin position="80"/>
        <end position="99"/>
    </location>
</feature>
<feature type="transmembrane region" description="Helical" evidence="2">
    <location>
        <begin position="141"/>
        <end position="160"/>
    </location>
</feature>
<evidence type="ECO:0008006" key="5">
    <source>
        <dbReference type="Google" id="ProtNLM"/>
    </source>
</evidence>
<proteinExistence type="predicted"/>
<reference evidence="3 4" key="1">
    <citation type="submission" date="2018-09" db="EMBL/GenBank/DDBJ databases">
        <title>Cohnella cavernae sp. nov., isolated from a karst cave.</title>
        <authorList>
            <person name="Zhu H."/>
        </authorList>
    </citation>
    <scope>NUCLEOTIDE SEQUENCE [LARGE SCALE GENOMIC DNA]</scope>
    <source>
        <strain evidence="3 4">K2E09-144</strain>
    </source>
</reference>
<dbReference type="Proteomes" id="UP000266340">
    <property type="component" value="Unassembled WGS sequence"/>
</dbReference>
<keyword evidence="2" id="KW-1133">Transmembrane helix</keyword>
<organism evidence="3 4">
    <name type="scientific">Cohnella faecalis</name>
    <dbReference type="NCBI Taxonomy" id="2315694"/>
    <lineage>
        <taxon>Bacteria</taxon>
        <taxon>Bacillati</taxon>
        <taxon>Bacillota</taxon>
        <taxon>Bacilli</taxon>
        <taxon>Bacillales</taxon>
        <taxon>Paenibacillaceae</taxon>
        <taxon>Cohnella</taxon>
    </lineage>
</organism>
<keyword evidence="4" id="KW-1185">Reference proteome</keyword>
<dbReference type="EMBL" id="QXJM01000039">
    <property type="protein sequence ID" value="RIE02687.1"/>
    <property type="molecule type" value="Genomic_DNA"/>
</dbReference>
<evidence type="ECO:0000313" key="3">
    <source>
        <dbReference type="EMBL" id="RIE02687.1"/>
    </source>
</evidence>
<feature type="transmembrane region" description="Helical" evidence="2">
    <location>
        <begin position="172"/>
        <end position="190"/>
    </location>
</feature>